<dbReference type="EMBL" id="JAUIRO010000008">
    <property type="protein sequence ID" value="KAK0703510.1"/>
    <property type="molecule type" value="Genomic_DNA"/>
</dbReference>
<comment type="similarity">
    <text evidence="1">Belongs to the oxygen-dependent FAD-linked oxidoreductase family.</text>
</comment>
<evidence type="ECO:0000313" key="4">
    <source>
        <dbReference type="EMBL" id="KAK0703510.1"/>
    </source>
</evidence>
<accession>A0AA39ZU15</accession>
<feature type="chain" id="PRO_5041422369" description="FAD-binding PCMH-type domain-containing protein" evidence="3">
    <location>
        <begin position="27"/>
        <end position="431"/>
    </location>
</feature>
<dbReference type="PANTHER" id="PTHR13878:SF91">
    <property type="entry name" value="FAD BINDING DOMAIN PROTEIN (AFU_ORTHOLOGUE AFUA_6G12070)-RELATED"/>
    <property type="match status" value="1"/>
</dbReference>
<keyword evidence="3" id="KW-0732">Signal</keyword>
<gene>
    <name evidence="4" type="ORF">B0T26DRAFT_744309</name>
</gene>
<dbReference type="GeneID" id="85327670"/>
<sequence length="431" mass="46779">MSPLPAVQLKTLLVFVLLTLTSAVLAGLPLAQKPLCKAIPGTPDWPSAESWNRLNESTGGRLLRPPPPGAVCHPGQPTYDAAKCPTVLDGWSTFDFYQADPISTDWNQWDNDSCLPQQADPCSASEHNIRLVVKSSGHDYLGRSVAPNSLSIWVHHLEGLETHSSFRPKSCNVNIETSAVTTGAGSQMFELYSALDASNQTIVGGNGRMVLEIELVTPTRDIVTVNECQNQDLLWAMRGGGGSTFGILTSVTMKTFPSPQIAATSLYVTTPDTTSPYIFDVVAYVLAQYPSLSDRGVSGYSFFFQALPNLFDGGATTVGGIYMQMNLQDSTFLDYFEVAEAGVDRLVGSRLLGADVLTTNITLNAEDVKNVQPRGDGNAVLPAWRWNTSTQVLLGQKFEPLNATARAEAFELVNYALDPKIKCIDPHFWPN</sequence>
<comment type="caution">
    <text evidence="4">The sequence shown here is derived from an EMBL/GenBank/DDBJ whole genome shotgun (WGS) entry which is preliminary data.</text>
</comment>
<reference evidence="4" key="1">
    <citation type="submission" date="2023-06" db="EMBL/GenBank/DDBJ databases">
        <title>Genome-scale phylogeny and comparative genomics of the fungal order Sordariales.</title>
        <authorList>
            <consortium name="Lawrence Berkeley National Laboratory"/>
            <person name="Hensen N."/>
            <person name="Bonometti L."/>
            <person name="Westerberg I."/>
            <person name="Brannstrom I.O."/>
            <person name="Guillou S."/>
            <person name="Cros-Aarteil S."/>
            <person name="Calhoun S."/>
            <person name="Haridas S."/>
            <person name="Kuo A."/>
            <person name="Mondo S."/>
            <person name="Pangilinan J."/>
            <person name="Riley R."/>
            <person name="LaButti K."/>
            <person name="Andreopoulos B."/>
            <person name="Lipzen A."/>
            <person name="Chen C."/>
            <person name="Yanf M."/>
            <person name="Daum C."/>
            <person name="Ng V."/>
            <person name="Clum A."/>
            <person name="Steindorff A."/>
            <person name="Ohm R."/>
            <person name="Martin F."/>
            <person name="Silar P."/>
            <person name="Natvig D."/>
            <person name="Lalanne C."/>
            <person name="Gautier V."/>
            <person name="Ament-velasquez S.L."/>
            <person name="Kruys A."/>
            <person name="Hutchinson M.I."/>
            <person name="Powell A.J."/>
            <person name="Barry K."/>
            <person name="Miller A.N."/>
            <person name="Grigoriev I.V."/>
            <person name="Debuchy R."/>
            <person name="Gladieux P."/>
            <person name="Thoren M.H."/>
            <person name="Johannesson H."/>
        </authorList>
    </citation>
    <scope>NUCLEOTIDE SEQUENCE</scope>
    <source>
        <strain evidence="4">SMH2392-1A</strain>
    </source>
</reference>
<evidence type="ECO:0000256" key="3">
    <source>
        <dbReference type="SAM" id="SignalP"/>
    </source>
</evidence>
<dbReference type="Gene3D" id="3.30.465.10">
    <property type="match status" value="2"/>
</dbReference>
<dbReference type="PANTHER" id="PTHR13878">
    <property type="entry name" value="GULONOLACTONE OXIDASE"/>
    <property type="match status" value="1"/>
</dbReference>
<dbReference type="AlphaFoldDB" id="A0AA39ZU15"/>
<organism evidence="4 5">
    <name type="scientific">Lasiosphaeria miniovina</name>
    <dbReference type="NCBI Taxonomy" id="1954250"/>
    <lineage>
        <taxon>Eukaryota</taxon>
        <taxon>Fungi</taxon>
        <taxon>Dikarya</taxon>
        <taxon>Ascomycota</taxon>
        <taxon>Pezizomycotina</taxon>
        <taxon>Sordariomycetes</taxon>
        <taxon>Sordariomycetidae</taxon>
        <taxon>Sordariales</taxon>
        <taxon>Lasiosphaeriaceae</taxon>
        <taxon>Lasiosphaeria</taxon>
    </lineage>
</organism>
<proteinExistence type="inferred from homology"/>
<keyword evidence="5" id="KW-1185">Reference proteome</keyword>
<dbReference type="InterPro" id="IPR050432">
    <property type="entry name" value="FAD-linked_Oxidoreductases_BP"/>
</dbReference>
<dbReference type="SUPFAM" id="SSF56176">
    <property type="entry name" value="FAD-binding/transporter-associated domain-like"/>
    <property type="match status" value="1"/>
</dbReference>
<evidence type="ECO:0008006" key="6">
    <source>
        <dbReference type="Google" id="ProtNLM"/>
    </source>
</evidence>
<dbReference type="InterPro" id="IPR036318">
    <property type="entry name" value="FAD-bd_PCMH-like_sf"/>
</dbReference>
<dbReference type="RefSeq" id="XP_060290369.1">
    <property type="nucleotide sequence ID" value="XM_060444400.1"/>
</dbReference>
<dbReference type="GO" id="GO:0016491">
    <property type="term" value="F:oxidoreductase activity"/>
    <property type="evidence" value="ECO:0007669"/>
    <property type="project" value="UniProtKB-KW"/>
</dbReference>
<dbReference type="InterPro" id="IPR016169">
    <property type="entry name" value="FAD-bd_PCMH_sub2"/>
</dbReference>
<protein>
    <recommendedName>
        <fullName evidence="6">FAD-binding PCMH-type domain-containing protein</fullName>
    </recommendedName>
</protein>
<feature type="signal peptide" evidence="3">
    <location>
        <begin position="1"/>
        <end position="26"/>
    </location>
</feature>
<evidence type="ECO:0000256" key="2">
    <source>
        <dbReference type="ARBA" id="ARBA00023002"/>
    </source>
</evidence>
<dbReference type="GO" id="GO:0050660">
    <property type="term" value="F:flavin adenine dinucleotide binding"/>
    <property type="evidence" value="ECO:0007669"/>
    <property type="project" value="InterPro"/>
</dbReference>
<evidence type="ECO:0000313" key="5">
    <source>
        <dbReference type="Proteomes" id="UP001172101"/>
    </source>
</evidence>
<dbReference type="Proteomes" id="UP001172101">
    <property type="component" value="Unassembled WGS sequence"/>
</dbReference>
<name>A0AA39ZU15_9PEZI</name>
<evidence type="ECO:0000256" key="1">
    <source>
        <dbReference type="ARBA" id="ARBA00005466"/>
    </source>
</evidence>
<keyword evidence="2" id="KW-0560">Oxidoreductase</keyword>